<dbReference type="RefSeq" id="WP_013660901.1">
    <property type="nucleotide sequence ID" value="NC_015276.1"/>
</dbReference>
<feature type="transmembrane region" description="Helical" evidence="1">
    <location>
        <begin position="603"/>
        <end position="625"/>
    </location>
</feature>
<protein>
    <submittedName>
        <fullName evidence="2">Uncharacterized protein</fullName>
    </submittedName>
</protein>
<evidence type="ECO:0000256" key="1">
    <source>
        <dbReference type="SAM" id="Phobius"/>
    </source>
</evidence>
<name>F2K0L2_MARM1</name>
<dbReference type="HOGENOM" id="CLU_410944_0_0_6"/>
<keyword evidence="1" id="KW-0472">Membrane</keyword>
<dbReference type="AlphaFoldDB" id="F2K0L2"/>
<feature type="transmembrane region" description="Helical" evidence="1">
    <location>
        <begin position="12"/>
        <end position="34"/>
    </location>
</feature>
<dbReference type="PATRIC" id="fig|717774.3.peg.1796"/>
<reference evidence="2 3" key="1">
    <citation type="journal article" date="2012" name="Stand. Genomic Sci.">
        <title>Complete genome sequence of the melanogenic marine bacterium Marinomonas mediterranea type strain (MMB-1(T)).</title>
        <authorList>
            <person name="Lucas-Elio P."/>
            <person name="Goodwin L."/>
            <person name="Woyke T."/>
            <person name="Pitluck S."/>
            <person name="Nolan M."/>
            <person name="Kyrpides N.C."/>
            <person name="Detter J.C."/>
            <person name="Copeland A."/>
            <person name="Teshima H."/>
            <person name="Bruce D."/>
            <person name="Detter C."/>
            <person name="Tapia R."/>
            <person name="Han S."/>
            <person name="Land M.L."/>
            <person name="Ivanova N."/>
            <person name="Mikhailova N."/>
            <person name="Johnston A.W."/>
            <person name="Sanchez-Amat A."/>
        </authorList>
    </citation>
    <scope>NUCLEOTIDE SEQUENCE [LARGE SCALE GENOMIC DNA]</scope>
    <source>
        <strain evidence="3">ATCC 700492 / JCM 21426 / NBRC 103028 / MMB-1</strain>
    </source>
</reference>
<keyword evidence="1" id="KW-1133">Transmembrane helix</keyword>
<dbReference type="EMBL" id="CP002583">
    <property type="protein sequence ID" value="ADZ90996.1"/>
    <property type="molecule type" value="Genomic_DNA"/>
</dbReference>
<dbReference type="eggNOG" id="ENOG50337J9">
    <property type="taxonomic scope" value="Bacteria"/>
</dbReference>
<dbReference type="OrthoDB" id="5699849at2"/>
<accession>F2K0L2</accession>
<dbReference type="KEGG" id="mme:Marme_1740"/>
<evidence type="ECO:0000313" key="3">
    <source>
        <dbReference type="Proteomes" id="UP000001062"/>
    </source>
</evidence>
<sequence length="668" mass="74707">MSTVLPNNNMRIKLRVVLIPIFLFTLFYLGFVYMTKPVETAYSQLIGFTFKGLENHHYPNGDRFRLEDVISKSVVEAALEELGLSHKYDDLTALETRFSIFPYSPQRDVLIDKYNSILADGRVIAADIDDARQTLTKELSQAAQVAAVIRLDTSSFMMTEDDALRLINAIPKQWVEQAVSVRGVSSNGFSSLSTHVIKDSDAKSSLSSLRQLWSYYMALKGEVSVLLAQSEGAGALDVETGLSLVDVNSLMSDLEQKLIYAPIYWSRNPDNLLVIDEAMYSSRLFQLDLVKNLDYLILIDVISDRIDLVKQNVNKLISTEYGGVITDPLTGMALDDLVRLLDDMKAYDIDQLRAPLLQLGISKDSSKVPLYYRTRIKELERERESLGLRVASLQNAEDRYLHALGNQGNGESSANPMGAAFLDKIVSMSNKSTDTTYRQALSADTIQIEKQSIEVNKEIQRLEGFLALFSQAIVNKTKQGLKQEYTSQVDRVIPQLFKRLEEYASVTQRISNRLRYAADIQGVYGDSAFLLPLDAYLQDTTTTLSSASPLIPLKDELLRYSETVERIISSLNNERYGLVNTLYRQLGEPTKIEQGFLSKQQKVVLFLGNVSLSCFALFLIIAVNLKRRNVTSSSRDIATASGVSSTFSSDTLFTKPSASGLQSLHHTE</sequence>
<keyword evidence="3" id="KW-1185">Reference proteome</keyword>
<evidence type="ECO:0000313" key="2">
    <source>
        <dbReference type="EMBL" id="ADZ90996.1"/>
    </source>
</evidence>
<keyword evidence="1" id="KW-0812">Transmembrane</keyword>
<dbReference type="STRING" id="717774.Marme_1740"/>
<dbReference type="Proteomes" id="UP000001062">
    <property type="component" value="Chromosome"/>
</dbReference>
<gene>
    <name evidence="2" type="ordered locus">Marme_1740</name>
</gene>
<proteinExistence type="predicted"/>
<organism evidence="2 3">
    <name type="scientific">Marinomonas mediterranea (strain ATCC 700492 / JCM 21426 / NBRC 103028 / MMB-1)</name>
    <dbReference type="NCBI Taxonomy" id="717774"/>
    <lineage>
        <taxon>Bacteria</taxon>
        <taxon>Pseudomonadati</taxon>
        <taxon>Pseudomonadota</taxon>
        <taxon>Gammaproteobacteria</taxon>
        <taxon>Oceanospirillales</taxon>
        <taxon>Oceanospirillaceae</taxon>
        <taxon>Marinomonas</taxon>
    </lineage>
</organism>